<dbReference type="GO" id="GO:0005829">
    <property type="term" value="C:cytosol"/>
    <property type="evidence" value="ECO:0007669"/>
    <property type="project" value="TreeGrafter"/>
</dbReference>
<dbReference type="Pfam" id="PF02845">
    <property type="entry name" value="CUE"/>
    <property type="match status" value="1"/>
</dbReference>
<organism evidence="4 5">
    <name type="scientific">Calocera viscosa (strain TUFC12733)</name>
    <dbReference type="NCBI Taxonomy" id="1330018"/>
    <lineage>
        <taxon>Eukaryota</taxon>
        <taxon>Fungi</taxon>
        <taxon>Dikarya</taxon>
        <taxon>Basidiomycota</taxon>
        <taxon>Agaricomycotina</taxon>
        <taxon>Dacrymycetes</taxon>
        <taxon>Dacrymycetales</taxon>
        <taxon>Dacrymycetaceae</taxon>
        <taxon>Calocera</taxon>
    </lineage>
</organism>
<dbReference type="CDD" id="cd14279">
    <property type="entry name" value="CUE"/>
    <property type="match status" value="1"/>
</dbReference>
<feature type="compositionally biased region" description="Basic and acidic residues" evidence="1">
    <location>
        <begin position="73"/>
        <end position="90"/>
    </location>
</feature>
<dbReference type="InterPro" id="IPR037191">
    <property type="entry name" value="VPS9_dom_sf"/>
</dbReference>
<evidence type="ECO:0008006" key="6">
    <source>
        <dbReference type="Google" id="ProtNLM"/>
    </source>
</evidence>
<dbReference type="GO" id="GO:0005085">
    <property type="term" value="F:guanyl-nucleotide exchange factor activity"/>
    <property type="evidence" value="ECO:0007669"/>
    <property type="project" value="InterPro"/>
</dbReference>
<dbReference type="Gene3D" id="1.20.1050.80">
    <property type="entry name" value="VPS9 domain"/>
    <property type="match status" value="1"/>
</dbReference>
<accession>A0A167S1D7</accession>
<dbReference type="GO" id="GO:0030139">
    <property type="term" value="C:endocytic vesicle"/>
    <property type="evidence" value="ECO:0007669"/>
    <property type="project" value="TreeGrafter"/>
</dbReference>
<dbReference type="PANTHER" id="PTHR23101">
    <property type="entry name" value="RAB GDP/GTP EXCHANGE FACTOR"/>
    <property type="match status" value="1"/>
</dbReference>
<dbReference type="InterPro" id="IPR045046">
    <property type="entry name" value="Vps9-like"/>
</dbReference>
<dbReference type="OrthoDB" id="300289at2759"/>
<dbReference type="GO" id="GO:0031267">
    <property type="term" value="F:small GTPase binding"/>
    <property type="evidence" value="ECO:0007669"/>
    <property type="project" value="TreeGrafter"/>
</dbReference>
<feature type="compositionally biased region" description="Low complexity" evidence="1">
    <location>
        <begin position="166"/>
        <end position="179"/>
    </location>
</feature>
<dbReference type="Pfam" id="PF18151">
    <property type="entry name" value="DUF5601"/>
    <property type="match status" value="1"/>
</dbReference>
<dbReference type="SMART" id="SM00167">
    <property type="entry name" value="VPS9"/>
    <property type="match status" value="1"/>
</dbReference>
<evidence type="ECO:0000313" key="5">
    <source>
        <dbReference type="Proteomes" id="UP000076738"/>
    </source>
</evidence>
<dbReference type="Gene3D" id="1.10.8.10">
    <property type="entry name" value="DNA helicase RuvA subunit, C-terminal domain"/>
    <property type="match status" value="1"/>
</dbReference>
<name>A0A167S1D7_CALVF</name>
<feature type="region of interest" description="Disordered" evidence="1">
    <location>
        <begin position="445"/>
        <end position="484"/>
    </location>
</feature>
<feature type="compositionally biased region" description="Low complexity" evidence="1">
    <location>
        <begin position="450"/>
        <end position="460"/>
    </location>
</feature>
<dbReference type="InterPro" id="IPR009060">
    <property type="entry name" value="UBA-like_sf"/>
</dbReference>
<feature type="region of interest" description="Disordered" evidence="1">
    <location>
        <begin position="545"/>
        <end position="623"/>
    </location>
</feature>
<feature type="domain" description="CUE" evidence="2">
    <location>
        <begin position="643"/>
        <end position="686"/>
    </location>
</feature>
<dbReference type="EMBL" id="KV417266">
    <property type="protein sequence ID" value="KZP01487.1"/>
    <property type="molecule type" value="Genomic_DNA"/>
</dbReference>
<dbReference type="SUPFAM" id="SSF109993">
    <property type="entry name" value="VPS9 domain"/>
    <property type="match status" value="1"/>
</dbReference>
<evidence type="ECO:0000256" key="1">
    <source>
        <dbReference type="SAM" id="MobiDB-lite"/>
    </source>
</evidence>
<protein>
    <recommendedName>
        <fullName evidence="6">VPS9 domain-containing protein</fullName>
    </recommendedName>
</protein>
<dbReference type="GO" id="GO:0043130">
    <property type="term" value="F:ubiquitin binding"/>
    <property type="evidence" value="ECO:0007669"/>
    <property type="project" value="InterPro"/>
</dbReference>
<keyword evidence="5" id="KW-1185">Reference proteome</keyword>
<dbReference type="Pfam" id="PF02204">
    <property type="entry name" value="VPS9"/>
    <property type="match status" value="1"/>
</dbReference>
<evidence type="ECO:0000259" key="3">
    <source>
        <dbReference type="PROSITE" id="PS51205"/>
    </source>
</evidence>
<feature type="domain" description="VPS9" evidence="3">
    <location>
        <begin position="293"/>
        <end position="431"/>
    </location>
</feature>
<dbReference type="GO" id="GO:0016192">
    <property type="term" value="P:vesicle-mediated transport"/>
    <property type="evidence" value="ECO:0007669"/>
    <property type="project" value="InterPro"/>
</dbReference>
<dbReference type="InterPro" id="IPR003123">
    <property type="entry name" value="VPS9"/>
</dbReference>
<gene>
    <name evidence="4" type="ORF">CALVIDRAFT_559302</name>
</gene>
<feature type="compositionally biased region" description="Polar residues" evidence="1">
    <location>
        <begin position="575"/>
        <end position="589"/>
    </location>
</feature>
<dbReference type="InterPro" id="IPR003892">
    <property type="entry name" value="CUE"/>
</dbReference>
<dbReference type="Proteomes" id="UP000076738">
    <property type="component" value="Unassembled WGS sequence"/>
</dbReference>
<dbReference type="InterPro" id="IPR041545">
    <property type="entry name" value="DUF5601"/>
</dbReference>
<dbReference type="PROSITE" id="PS51205">
    <property type="entry name" value="VPS9"/>
    <property type="match status" value="1"/>
</dbReference>
<dbReference type="Gene3D" id="1.10.246.120">
    <property type="match status" value="1"/>
</dbReference>
<dbReference type="STRING" id="1330018.A0A167S1D7"/>
<dbReference type="PANTHER" id="PTHR23101:SF25">
    <property type="entry name" value="GTPASE-ACTIVATING PROTEIN AND VPS9 DOMAIN-CONTAINING PROTEIN 1"/>
    <property type="match status" value="1"/>
</dbReference>
<feature type="region of interest" description="Disordered" evidence="1">
    <location>
        <begin position="1"/>
        <end position="190"/>
    </location>
</feature>
<evidence type="ECO:0000259" key="2">
    <source>
        <dbReference type="PROSITE" id="PS51140"/>
    </source>
</evidence>
<dbReference type="AlphaFoldDB" id="A0A167S1D7"/>
<feature type="compositionally biased region" description="Polar residues" evidence="1">
    <location>
        <begin position="134"/>
        <end position="150"/>
    </location>
</feature>
<dbReference type="PROSITE" id="PS51140">
    <property type="entry name" value="CUE"/>
    <property type="match status" value="1"/>
</dbReference>
<evidence type="ECO:0000313" key="4">
    <source>
        <dbReference type="EMBL" id="KZP01487.1"/>
    </source>
</evidence>
<sequence>MSTEESASPKPHTVDVPETEEENPWTAPSSLPSDGAPVHPVDAPPVSEDEAAEIASPVPTKLDQSLLNEFDPLADKATDAWEKEEGHLPPEADASGDGPQIRFTLEPDNSEEEPVPSRTEADSPSPTVVPDFSHTVSSPTGAPSPTTLASLAQPLRRASLHESDPPEASSSSQSNGGDQRTAGPRVPPPFDFQKFLDQMKSKSAEPVAKYLRSFLHNFQKRTFTVADQVKLIGDFLSFIAERMRESDVWKNLQPEEFDNATEAMEKLVMNRLYHLTFTPAIDRTIYPITTDDLERDHVLSQRIKLFEWVTEEHLDIPTGEGSKGFIMFAEQELLKINHYKAPRDKLICILNCCKVIFGLIRHLNRDEGADAFIPILIYVVLQANPDHLLSNVEYISRFRSAAKLQSEAGYYLSSLMGAVSFIETMDHTSLSNITQEEFERNVEEAVARLSPSSSPGPTTPNRARPPASEITTEQVTSPAAGEESARQLILTNTLAEDTKRFFQRTGDLAQQTISKPLNAIGRIFSEALEEAPSVVGGALDAASSFMQPATPQPPAKDSNAPPVPPITPYKPRVRQSPSRPGSAASTPMATPSRGGGTLQPFSASPFGTPPTNSSRQATPEPGTDEAFDFAALSAEIDRAHDAAQAAGRDTLLQIFPGLDGEVADMVLEANNGDLGHSIDKLLEMGVGS</sequence>
<dbReference type="SUPFAM" id="SSF46934">
    <property type="entry name" value="UBA-like"/>
    <property type="match status" value="1"/>
</dbReference>
<proteinExistence type="predicted"/>
<reference evidence="4 5" key="1">
    <citation type="journal article" date="2016" name="Mol. Biol. Evol.">
        <title>Comparative Genomics of Early-Diverging Mushroom-Forming Fungi Provides Insights into the Origins of Lignocellulose Decay Capabilities.</title>
        <authorList>
            <person name="Nagy L.G."/>
            <person name="Riley R."/>
            <person name="Tritt A."/>
            <person name="Adam C."/>
            <person name="Daum C."/>
            <person name="Floudas D."/>
            <person name="Sun H."/>
            <person name="Yadav J.S."/>
            <person name="Pangilinan J."/>
            <person name="Larsson K.H."/>
            <person name="Matsuura K."/>
            <person name="Barry K."/>
            <person name="Labutti K."/>
            <person name="Kuo R."/>
            <person name="Ohm R.A."/>
            <person name="Bhattacharya S.S."/>
            <person name="Shirouzu T."/>
            <person name="Yoshinaga Y."/>
            <person name="Martin F.M."/>
            <person name="Grigoriev I.V."/>
            <person name="Hibbett D.S."/>
        </authorList>
    </citation>
    <scope>NUCLEOTIDE SEQUENCE [LARGE SCALE GENOMIC DNA]</scope>
    <source>
        <strain evidence="4 5">TUFC12733</strain>
    </source>
</reference>